<evidence type="ECO:0000256" key="1">
    <source>
        <dbReference type="SAM" id="MobiDB-lite"/>
    </source>
</evidence>
<reference evidence="3" key="1">
    <citation type="submission" date="2022-06" db="EMBL/GenBank/DDBJ databases">
        <authorList>
            <person name="Berger JAMES D."/>
            <person name="Berger JAMES D."/>
        </authorList>
    </citation>
    <scope>NUCLEOTIDE SEQUENCE [LARGE SCALE GENOMIC DNA]</scope>
</reference>
<feature type="transmembrane region" description="Helical" evidence="2">
    <location>
        <begin position="589"/>
        <end position="608"/>
    </location>
</feature>
<sequence>MKGSHGDLSVNCNDVSDVKHDMVDVTVSPFRDNRNIKLPKFEPRCIDGNPADYLQFVKEFEIMLSSFLLNDELKLMYLMRYCTGVASRAIQCCKFMKPKEGYDEAMDILRQRFGRPSMIAGKLFEAVKGNGGQLQDDSQALTEFLDNLLIYKNALISMNWTSDLNSSFILEVIARRLPTRLKRKWVKISSRMEDEGIESSFDDILKLVKDSVNQSMSKFASILNLTPRIEQSEGKTQSLMTNRPQRGGYRKGSMISSNAYRLSECNRFRSTSSTDKLQDARQTWLCFTRLQEVHTKVNCEPVSKFSDKLNVNSRPDSELCDDNDVVKNSVVATFESVLNRVSQNRVIASECSSDSTSLQGISSQSEGIKSLRICEEEPKSSTSVIKEFENDEVVAKLNICDNDHVSADLSLVDHDEMRDMPTTAKLNKGSVQLQREVKLNADAVPEGVHTCETVSVIDQHVAHLSSDDSAKPELVVKDSSGGNLAVSQLSESRTRTASDPPLSSSTGINQSSLVLSTTMKWTSMYSRALCNDYDSIAASEKTKDIAQFSENKPSVNERVIVKLTCTNKGISTFKLLFECYYLRCKLLCFYTWLMRYVVCLFVIYILRYNDMSVLPFRFEDIPDRGKSANELCDDFPT</sequence>
<dbReference type="Proteomes" id="UP000050795">
    <property type="component" value="Unassembled WGS sequence"/>
</dbReference>
<proteinExistence type="predicted"/>
<keyword evidence="2" id="KW-0472">Membrane</keyword>
<evidence type="ECO:0000313" key="3">
    <source>
        <dbReference type="Proteomes" id="UP000050795"/>
    </source>
</evidence>
<dbReference type="AlphaFoldDB" id="A0AA85IPP1"/>
<evidence type="ECO:0000313" key="4">
    <source>
        <dbReference type="WBParaSite" id="TREG1_102210.1"/>
    </source>
</evidence>
<keyword evidence="2" id="KW-1133">Transmembrane helix</keyword>
<feature type="region of interest" description="Disordered" evidence="1">
    <location>
        <begin position="486"/>
        <end position="506"/>
    </location>
</feature>
<evidence type="ECO:0000256" key="2">
    <source>
        <dbReference type="SAM" id="Phobius"/>
    </source>
</evidence>
<keyword evidence="3" id="KW-1185">Reference proteome</keyword>
<reference evidence="4" key="2">
    <citation type="submission" date="2023-11" db="UniProtKB">
        <authorList>
            <consortium name="WormBaseParasite"/>
        </authorList>
    </citation>
    <scope>IDENTIFICATION</scope>
</reference>
<name>A0AA85IPP1_TRIRE</name>
<dbReference type="InterPro" id="IPR005312">
    <property type="entry name" value="DUF1759"/>
</dbReference>
<dbReference type="PANTHER" id="PTHR47331">
    <property type="entry name" value="PHD-TYPE DOMAIN-CONTAINING PROTEIN"/>
    <property type="match status" value="1"/>
</dbReference>
<keyword evidence="2" id="KW-0812">Transmembrane</keyword>
<organism evidence="3 4">
    <name type="scientific">Trichobilharzia regenti</name>
    <name type="common">Nasal bird schistosome</name>
    <dbReference type="NCBI Taxonomy" id="157069"/>
    <lineage>
        <taxon>Eukaryota</taxon>
        <taxon>Metazoa</taxon>
        <taxon>Spiralia</taxon>
        <taxon>Lophotrochozoa</taxon>
        <taxon>Platyhelminthes</taxon>
        <taxon>Trematoda</taxon>
        <taxon>Digenea</taxon>
        <taxon>Strigeidida</taxon>
        <taxon>Schistosomatoidea</taxon>
        <taxon>Schistosomatidae</taxon>
        <taxon>Trichobilharzia</taxon>
    </lineage>
</organism>
<accession>A0AA85IPP1</accession>
<protein>
    <submittedName>
        <fullName evidence="4">Uncharacterized protein</fullName>
    </submittedName>
</protein>
<dbReference type="Pfam" id="PF03564">
    <property type="entry name" value="DUF1759"/>
    <property type="match status" value="1"/>
</dbReference>
<dbReference type="WBParaSite" id="TREG1_102210.1">
    <property type="protein sequence ID" value="TREG1_102210.1"/>
    <property type="gene ID" value="TREG1_102210"/>
</dbReference>